<reference evidence="3 6" key="2">
    <citation type="submission" date="2019-09" db="EMBL/GenBank/DDBJ databases">
        <title>Pararcticibacter amylolyticus gen. nov., sp. nov., isolated from a rottenly hemp rope, and reclassification of Pedobacter tournemirensis as Pararcticibacter tournemirensis comb. nov.</title>
        <authorList>
            <person name="Cai Y."/>
        </authorList>
    </citation>
    <scope>NUCLEOTIDE SEQUENCE [LARGE SCALE GENOMIC DNA]</scope>
    <source>
        <strain evidence="3 6">TF5-37.2-LB10</strain>
    </source>
</reference>
<dbReference type="NCBIfam" id="NF005095">
    <property type="entry name" value="PRK06523.1"/>
    <property type="match status" value="1"/>
</dbReference>
<dbReference type="PANTHER" id="PTHR43639">
    <property type="entry name" value="OXIDOREDUCTASE, SHORT-CHAIN DEHYDROGENASE/REDUCTASE FAMILY (AFU_ORTHOLOGUE AFUA_5G02870)"/>
    <property type="match status" value="1"/>
</dbReference>
<dbReference type="SUPFAM" id="SSF51735">
    <property type="entry name" value="NAD(P)-binding Rossmann-fold domains"/>
    <property type="match status" value="1"/>
</dbReference>
<protein>
    <submittedName>
        <fullName evidence="4">SDR family oxidoreductase</fullName>
    </submittedName>
</protein>
<dbReference type="Proteomes" id="UP000322918">
    <property type="component" value="Unassembled WGS sequence"/>
</dbReference>
<evidence type="ECO:0000313" key="5">
    <source>
        <dbReference type="Proteomes" id="UP000290848"/>
    </source>
</evidence>
<keyword evidence="6" id="KW-1185">Reference proteome</keyword>
<dbReference type="PRINTS" id="PR00081">
    <property type="entry name" value="GDHRDH"/>
</dbReference>
<dbReference type="PANTHER" id="PTHR43639:SF1">
    <property type="entry name" value="SHORT-CHAIN DEHYDROGENASE_REDUCTASE FAMILY PROTEIN"/>
    <property type="match status" value="1"/>
</dbReference>
<dbReference type="AlphaFoldDB" id="A0A4Q0M5A5"/>
<organism evidence="4 5">
    <name type="scientific">Arcticibacter tournemirensis</name>
    <dbReference type="NCBI Taxonomy" id="699437"/>
    <lineage>
        <taxon>Bacteria</taxon>
        <taxon>Pseudomonadati</taxon>
        <taxon>Bacteroidota</taxon>
        <taxon>Sphingobacteriia</taxon>
        <taxon>Sphingobacteriales</taxon>
        <taxon>Sphingobacteriaceae</taxon>
        <taxon>Arcticibacter</taxon>
    </lineage>
</organism>
<gene>
    <name evidence="4" type="ORF">EKH83_16995</name>
    <name evidence="3" type="ORF">F1649_16590</name>
</gene>
<evidence type="ECO:0000313" key="3">
    <source>
        <dbReference type="EMBL" id="KAA8479155.1"/>
    </source>
</evidence>
<dbReference type="OrthoDB" id="9804774at2"/>
<proteinExistence type="inferred from homology"/>
<dbReference type="Proteomes" id="UP000290848">
    <property type="component" value="Unassembled WGS sequence"/>
</dbReference>
<evidence type="ECO:0000313" key="6">
    <source>
        <dbReference type="Proteomes" id="UP000322918"/>
    </source>
</evidence>
<dbReference type="Pfam" id="PF13561">
    <property type="entry name" value="adh_short_C2"/>
    <property type="match status" value="1"/>
</dbReference>
<dbReference type="InterPro" id="IPR002347">
    <property type="entry name" value="SDR_fam"/>
</dbReference>
<evidence type="ECO:0000256" key="1">
    <source>
        <dbReference type="ARBA" id="ARBA00006484"/>
    </source>
</evidence>
<accession>A0A4Q0M5A5</accession>
<dbReference type="InterPro" id="IPR036291">
    <property type="entry name" value="NAD(P)-bd_dom_sf"/>
</dbReference>
<comment type="caution">
    <text evidence="4">The sequence shown here is derived from an EMBL/GenBank/DDBJ whole genome shotgun (WGS) entry which is preliminary data.</text>
</comment>
<dbReference type="EMBL" id="RXOC01000013">
    <property type="protein sequence ID" value="RXF67973.1"/>
    <property type="molecule type" value="Genomic_DNA"/>
</dbReference>
<keyword evidence="2" id="KW-0560">Oxidoreductase</keyword>
<dbReference type="FunFam" id="3.40.50.720:FF:000084">
    <property type="entry name" value="Short-chain dehydrogenase reductase"/>
    <property type="match status" value="1"/>
</dbReference>
<comment type="similarity">
    <text evidence="1">Belongs to the short-chain dehydrogenases/reductases (SDR) family.</text>
</comment>
<dbReference type="Gene3D" id="3.40.50.720">
    <property type="entry name" value="NAD(P)-binding Rossmann-like Domain"/>
    <property type="match status" value="1"/>
</dbReference>
<dbReference type="RefSeq" id="WP_128770661.1">
    <property type="nucleotide sequence ID" value="NZ_RXOC01000013.1"/>
</dbReference>
<dbReference type="CDD" id="cd05233">
    <property type="entry name" value="SDR_c"/>
    <property type="match status" value="1"/>
</dbReference>
<dbReference type="EMBL" id="VWNE01000029">
    <property type="protein sequence ID" value="KAA8479155.1"/>
    <property type="molecule type" value="Genomic_DNA"/>
</dbReference>
<dbReference type="GO" id="GO:0016491">
    <property type="term" value="F:oxidoreductase activity"/>
    <property type="evidence" value="ECO:0007669"/>
    <property type="project" value="UniProtKB-KW"/>
</dbReference>
<evidence type="ECO:0000256" key="2">
    <source>
        <dbReference type="ARBA" id="ARBA00023002"/>
    </source>
</evidence>
<name>A0A4Q0M5A5_9SPHI</name>
<sequence length="258" mass="27180">MSYSLNEKIALVTGGTKGIGKAIADTLHRAGATVVITARTAPKDGENDHYFIAADLSTPDGALTVSANLLEKYGRVDIIINNAGANTSPNGGYSTLSDEDWNHEFQLNLMSAVRINKALLPSMVAQKSGVIINISSGAAMLPLWDITIPYSAAKAALNAYSKGLSGELGPKGIRVLTVSPGVVRTPLMEEFIDNMAEAMNISTDEAAKTLVEKVGNLPLGRMAEPEEVANLVGFLASDEARYLTGTNYLVDGGLMPVV</sequence>
<dbReference type="PRINTS" id="PR00080">
    <property type="entry name" value="SDRFAMILY"/>
</dbReference>
<reference evidence="4 5" key="1">
    <citation type="submission" date="2018-12" db="EMBL/GenBank/DDBJ databases">
        <title>The Draft Genome Sequence of the Soil Bacterium Pedobacter tournemirensis R1.</title>
        <authorList>
            <person name="He J."/>
        </authorList>
    </citation>
    <scope>NUCLEOTIDE SEQUENCE [LARGE SCALE GENOMIC DNA]</scope>
    <source>
        <strain evidence="4 5">R1</strain>
    </source>
</reference>
<evidence type="ECO:0000313" key="4">
    <source>
        <dbReference type="EMBL" id="RXF67973.1"/>
    </source>
</evidence>